<dbReference type="PANTHER" id="PTHR43811">
    <property type="entry name" value="FKBP-TYPE PEPTIDYL-PROLYL CIS-TRANS ISOMERASE FKPA"/>
    <property type="match status" value="1"/>
</dbReference>
<organism evidence="9 10">
    <name type="scientific">Hyphomonas johnsonii MHS-2</name>
    <dbReference type="NCBI Taxonomy" id="1280950"/>
    <lineage>
        <taxon>Bacteria</taxon>
        <taxon>Pseudomonadati</taxon>
        <taxon>Pseudomonadota</taxon>
        <taxon>Alphaproteobacteria</taxon>
        <taxon>Hyphomonadales</taxon>
        <taxon>Hyphomonadaceae</taxon>
        <taxon>Hyphomonas</taxon>
    </lineage>
</organism>
<evidence type="ECO:0000313" key="9">
    <source>
        <dbReference type="EMBL" id="KCZ90085.1"/>
    </source>
</evidence>
<gene>
    <name evidence="9" type="ORF">HJO_14086</name>
</gene>
<proteinExistence type="inferred from homology"/>
<dbReference type="Proteomes" id="UP000025171">
    <property type="component" value="Unassembled WGS sequence"/>
</dbReference>
<comment type="catalytic activity">
    <reaction evidence="1 5 6">
        <text>[protein]-peptidylproline (omega=180) = [protein]-peptidylproline (omega=0)</text>
        <dbReference type="Rhea" id="RHEA:16237"/>
        <dbReference type="Rhea" id="RHEA-COMP:10747"/>
        <dbReference type="Rhea" id="RHEA-COMP:10748"/>
        <dbReference type="ChEBI" id="CHEBI:83833"/>
        <dbReference type="ChEBI" id="CHEBI:83834"/>
        <dbReference type="EC" id="5.2.1.8"/>
    </reaction>
</comment>
<keyword evidence="10" id="KW-1185">Reference proteome</keyword>
<dbReference type="InterPro" id="IPR046357">
    <property type="entry name" value="PPIase_dom_sf"/>
</dbReference>
<evidence type="ECO:0000256" key="3">
    <source>
        <dbReference type="ARBA" id="ARBA00023110"/>
    </source>
</evidence>
<feature type="signal peptide" evidence="7">
    <location>
        <begin position="1"/>
        <end position="19"/>
    </location>
</feature>
<comment type="caution">
    <text evidence="9">The sequence shown here is derived from an EMBL/GenBank/DDBJ whole genome shotgun (WGS) entry which is preliminary data.</text>
</comment>
<accession>A0A059FHH1</accession>
<dbReference type="EMBL" id="ARYK01000007">
    <property type="protein sequence ID" value="KCZ90085.1"/>
    <property type="molecule type" value="Genomic_DNA"/>
</dbReference>
<evidence type="ECO:0000259" key="8">
    <source>
        <dbReference type="PROSITE" id="PS50059"/>
    </source>
</evidence>
<dbReference type="OrthoDB" id="9812109at2"/>
<keyword evidence="7" id="KW-0732">Signal</keyword>
<keyword evidence="3 5" id="KW-0697">Rotamase</keyword>
<dbReference type="eggNOG" id="COG0545">
    <property type="taxonomic scope" value="Bacteria"/>
</dbReference>
<dbReference type="AlphaFoldDB" id="A0A059FHH1"/>
<protein>
    <recommendedName>
        <fullName evidence="6">Peptidyl-prolyl cis-trans isomerase</fullName>
        <ecNumber evidence="6">5.2.1.8</ecNumber>
    </recommendedName>
</protein>
<dbReference type="Gene3D" id="3.10.50.40">
    <property type="match status" value="2"/>
</dbReference>
<dbReference type="SUPFAM" id="SSF54534">
    <property type="entry name" value="FKBP-like"/>
    <property type="match status" value="2"/>
</dbReference>
<feature type="domain" description="PPIase FKBP-type" evidence="8">
    <location>
        <begin position="69"/>
        <end position="155"/>
    </location>
</feature>
<sequence>MIRIFAAACAALFMIAACSETKDLTDVNAPFEKYLPWDAAGKDVKSGEGGLQYIVLKEGPKGGKSPVATDMVSVNYDGRTAAGEKFDSSFDKGRPIQFRLNQVIPGWTQGLQLMSEGDDYLFFIPNALAYGNSARGNVIKAGDDLVFRVQLESVLVPKAIDKAAWAKYTPWNSDLPEVMKTGSGLEYVVLASGDPAGPSPENGEMVAVHYEGRLAETGDMFDSSYERGNPETFPSNQLIPGWVEALAMMKPGDRWMIYIPSDLAYGPAGTPGGPIPPNAALVFEVELMDVMKRG</sequence>
<evidence type="ECO:0000256" key="7">
    <source>
        <dbReference type="SAM" id="SignalP"/>
    </source>
</evidence>
<dbReference type="EC" id="5.2.1.8" evidence="6"/>
<evidence type="ECO:0000313" key="10">
    <source>
        <dbReference type="Proteomes" id="UP000025171"/>
    </source>
</evidence>
<evidence type="ECO:0000256" key="4">
    <source>
        <dbReference type="ARBA" id="ARBA00023235"/>
    </source>
</evidence>
<feature type="domain" description="PPIase FKBP-type" evidence="8">
    <location>
        <begin position="203"/>
        <end position="291"/>
    </location>
</feature>
<dbReference type="PANTHER" id="PTHR43811:SF19">
    <property type="entry name" value="39 KDA FK506-BINDING NUCLEAR PROTEIN"/>
    <property type="match status" value="1"/>
</dbReference>
<evidence type="ECO:0000256" key="2">
    <source>
        <dbReference type="ARBA" id="ARBA00006577"/>
    </source>
</evidence>
<evidence type="ECO:0000256" key="5">
    <source>
        <dbReference type="PROSITE-ProRule" id="PRU00277"/>
    </source>
</evidence>
<evidence type="ECO:0000256" key="1">
    <source>
        <dbReference type="ARBA" id="ARBA00000971"/>
    </source>
</evidence>
<dbReference type="InterPro" id="IPR001179">
    <property type="entry name" value="PPIase_FKBP_dom"/>
</dbReference>
<dbReference type="Pfam" id="PF00254">
    <property type="entry name" value="FKBP_C"/>
    <property type="match status" value="2"/>
</dbReference>
<comment type="similarity">
    <text evidence="2 6">Belongs to the FKBP-type PPIase family.</text>
</comment>
<reference evidence="9 10" key="1">
    <citation type="journal article" date="2014" name="Antonie Van Leeuwenhoek">
        <title>Hyphomonas beringensis sp. nov. and Hyphomonas chukchiensis sp. nov., isolated from surface seawater of the Bering Sea and Chukchi Sea.</title>
        <authorList>
            <person name="Li C."/>
            <person name="Lai Q."/>
            <person name="Li G."/>
            <person name="Dong C."/>
            <person name="Wang J."/>
            <person name="Liao Y."/>
            <person name="Shao Z."/>
        </authorList>
    </citation>
    <scope>NUCLEOTIDE SEQUENCE [LARGE SCALE GENOMIC DNA]</scope>
    <source>
        <strain evidence="9 10">MHS-2</strain>
    </source>
</reference>
<dbReference type="PROSITE" id="PS50059">
    <property type="entry name" value="FKBP_PPIASE"/>
    <property type="match status" value="2"/>
</dbReference>
<dbReference type="STRING" id="1280950.HJO_14086"/>
<keyword evidence="4 5" id="KW-0413">Isomerase</keyword>
<dbReference type="GO" id="GO:0003755">
    <property type="term" value="F:peptidyl-prolyl cis-trans isomerase activity"/>
    <property type="evidence" value="ECO:0007669"/>
    <property type="project" value="UniProtKB-UniRule"/>
</dbReference>
<evidence type="ECO:0000256" key="6">
    <source>
        <dbReference type="RuleBase" id="RU003915"/>
    </source>
</evidence>
<dbReference type="PROSITE" id="PS51257">
    <property type="entry name" value="PROKAR_LIPOPROTEIN"/>
    <property type="match status" value="1"/>
</dbReference>
<dbReference type="PATRIC" id="fig|1280950.3.peg.2831"/>
<name>A0A059FHH1_9PROT</name>
<dbReference type="RefSeq" id="WP_051618638.1">
    <property type="nucleotide sequence ID" value="NZ_ARYK01000007.1"/>
</dbReference>
<feature type="chain" id="PRO_5001577386" description="Peptidyl-prolyl cis-trans isomerase" evidence="7">
    <location>
        <begin position="20"/>
        <end position="294"/>
    </location>
</feature>